<evidence type="ECO:0000313" key="1">
    <source>
        <dbReference type="EMBL" id="USE79980.1"/>
    </source>
</evidence>
<accession>A0ABY4VYU7</accession>
<reference evidence="1" key="1">
    <citation type="submission" date="2022-06" db="EMBL/GenBank/DDBJ databases">
        <title>Complete genome sequence and characterization of Cupriavidus gilardii QJ1 isolated from contaminating cells.</title>
        <authorList>
            <person name="Qi J."/>
        </authorList>
    </citation>
    <scope>NUCLEOTIDE SEQUENCE</scope>
    <source>
        <strain evidence="1">QJ1</strain>
    </source>
</reference>
<organism evidence="1 2">
    <name type="scientific">Cupriavidus gilardii</name>
    <dbReference type="NCBI Taxonomy" id="82541"/>
    <lineage>
        <taxon>Bacteria</taxon>
        <taxon>Pseudomonadati</taxon>
        <taxon>Pseudomonadota</taxon>
        <taxon>Betaproteobacteria</taxon>
        <taxon>Burkholderiales</taxon>
        <taxon>Burkholderiaceae</taxon>
        <taxon>Cupriavidus</taxon>
    </lineage>
</organism>
<name>A0ABY4VYU7_9BURK</name>
<protein>
    <recommendedName>
        <fullName evidence="3">F-box domain-containing protein</fullName>
    </recommendedName>
</protein>
<evidence type="ECO:0000313" key="2">
    <source>
        <dbReference type="Proteomes" id="UP001056648"/>
    </source>
</evidence>
<dbReference type="Proteomes" id="UP001056648">
    <property type="component" value="Chromosome 2"/>
</dbReference>
<dbReference type="EMBL" id="CP098736">
    <property type="protein sequence ID" value="USE79980.1"/>
    <property type="molecule type" value="Genomic_DNA"/>
</dbReference>
<sequence>MPESYKYVYHGLPPRQFEDIEHLRPVFERAYSVRIVWLHDKPVRAERDPPARFGSPWSRLIYWLRSLLRLEGGRGWAIGRRDARTIIEQRRGIEQAWWSAHGASENKQANGNDKAGTPTRHIAATPAPAPEAAPAPACIHPLFWRQVCRFLEPDQVLAVAAVSKDARRSTASHALVARAMRGAAQATTLSAMLAVLDEMAGWQRRQDPEWPVPMASHGSLVSALAARVQVLLPAQRQPACEVLLDTAERLHAVGLRARALAAIASSLDSVRDSDRDATESRLGRLIDALPADHRYPALAAVLASHRTREARRAFTALGCTAENWFAVVGRLPASEWARATWIVCEALLQGFPDRWSAQPPRAEAWDAMLGAIDRTGTACNEPDRDRLKAFALEAMCKTWIVGGNPEEDEARWRALFERTSALPPALIAPPMRRLRARLSDLPEAVGRACASAFRGWLQTAALPAAQRIELGAPLISCLPEDERGAYWEARWADWCGGVGDDDARRIGLARGLIGMLWSVPSLANWPAPLGGHGGSAPLAPGLHARLLTMLPAEAMRDAPGSMAQVLAESMRLAQQYDSPFAALWWYAAGALSPAQQRSVESILQRMDAVSRFGLLYELLQDERRLPCAATLAMNWLRQPTTGIEEGPVRIRLASLLARLCEEETRAGLALSKVLDRIETLAGELEASPPVRAQLQFATDMVMLGNTAAMAASLRQPPPREVVEAIMLLDRIWRWVARAPASMRAEVVQALLLRNPGSGRNTENANVYHYLSRPSLHHVLELVRSSVSSVPAGRRGDILLALAVARIDSARAAGFGAMHLAMWDLLRDAMPDRNRLPILFAVGRWLIDSPMDDVMRLRWRHCMVEYAALCDGLAEVDRNCVLPWRLAVQQALSLAVAAPGPAPIHGLAANA</sequence>
<gene>
    <name evidence="1" type="ORF">NDR89_25825</name>
</gene>
<keyword evidence="2" id="KW-1185">Reference proteome</keyword>
<dbReference type="RefSeq" id="WP_252253164.1">
    <property type="nucleotide sequence ID" value="NZ_CP098736.1"/>
</dbReference>
<proteinExistence type="predicted"/>
<evidence type="ECO:0008006" key="3">
    <source>
        <dbReference type="Google" id="ProtNLM"/>
    </source>
</evidence>